<dbReference type="AlphaFoldDB" id="A0A1S8AXQ3"/>
<accession>A0A1S8AXQ3</accession>
<evidence type="ECO:0000256" key="1">
    <source>
        <dbReference type="SAM" id="MobiDB-lite"/>
    </source>
</evidence>
<reference evidence="3" key="1">
    <citation type="submission" date="2016-04" db="EMBL/GenBank/DDBJ databases">
        <authorList>
            <person name="Chen S.-C."/>
            <person name="Lai M.-C."/>
        </authorList>
    </citation>
    <scope>NUCLEOTIDE SEQUENCE [LARGE SCALE GENOMIC DNA]</scope>
    <source>
        <strain evidence="3">AB14</strain>
    </source>
</reference>
<keyword evidence="3" id="KW-1185">Reference proteome</keyword>
<protein>
    <submittedName>
        <fullName evidence="2">Uncharacterized protein</fullName>
    </submittedName>
</protein>
<evidence type="ECO:0000313" key="3">
    <source>
        <dbReference type="Proteomes" id="UP000189370"/>
    </source>
</evidence>
<feature type="region of interest" description="Disordered" evidence="1">
    <location>
        <begin position="14"/>
        <end position="38"/>
    </location>
</feature>
<comment type="caution">
    <text evidence="2">The sequence shown here is derived from an EMBL/GenBank/DDBJ whole genome shotgun (WGS) entry which is preliminary data.</text>
</comment>
<organism evidence="2 3">
    <name type="scientific">Natrinema saccharevitans</name>
    <dbReference type="NCBI Taxonomy" id="301967"/>
    <lineage>
        <taxon>Archaea</taxon>
        <taxon>Methanobacteriati</taxon>
        <taxon>Methanobacteriota</taxon>
        <taxon>Stenosarchaea group</taxon>
        <taxon>Halobacteria</taxon>
        <taxon>Halobacteriales</taxon>
        <taxon>Natrialbaceae</taxon>
        <taxon>Natrinema</taxon>
    </lineage>
</organism>
<sequence length="83" mass="9146">MTASTTEFRCDRRHWFGRSDEPDGSGEGETGSRRRIATDRVEFVAGGRLERGATRSSVRFASVVTNTETTYAVGSDDTNARVQ</sequence>
<dbReference type="EMBL" id="LWLN01000001">
    <property type="protein sequence ID" value="OLZ41560.1"/>
    <property type="molecule type" value="Genomic_DNA"/>
</dbReference>
<evidence type="ECO:0000313" key="2">
    <source>
        <dbReference type="EMBL" id="OLZ41560.1"/>
    </source>
</evidence>
<name>A0A1S8AXQ3_9EURY</name>
<gene>
    <name evidence="2" type="ORF">A6E15_11455</name>
</gene>
<dbReference type="Proteomes" id="UP000189370">
    <property type="component" value="Unassembled WGS sequence"/>
</dbReference>
<proteinExistence type="predicted"/>